<accession>A0A6L5YDS5</accession>
<evidence type="ECO:0000313" key="9">
    <source>
        <dbReference type="Proteomes" id="UP000473699"/>
    </source>
</evidence>
<organism evidence="8 9">
    <name type="scientific">Pyramidobacter porci</name>
    <dbReference type="NCBI Taxonomy" id="2605789"/>
    <lineage>
        <taxon>Bacteria</taxon>
        <taxon>Thermotogati</taxon>
        <taxon>Synergistota</taxon>
        <taxon>Synergistia</taxon>
        <taxon>Synergistales</taxon>
        <taxon>Dethiosulfovibrionaceae</taxon>
        <taxon>Pyramidobacter</taxon>
    </lineage>
</organism>
<evidence type="ECO:0000313" key="8">
    <source>
        <dbReference type="EMBL" id="MST55757.1"/>
    </source>
</evidence>
<evidence type="ECO:0000256" key="5">
    <source>
        <dbReference type="ARBA" id="ARBA00023136"/>
    </source>
</evidence>
<keyword evidence="9" id="KW-1185">Reference proteome</keyword>
<dbReference type="EMBL" id="VUNH01000006">
    <property type="protein sequence ID" value="MST55757.1"/>
    <property type="molecule type" value="Genomic_DNA"/>
</dbReference>
<feature type="transmembrane region" description="Helical" evidence="7">
    <location>
        <begin position="252"/>
        <end position="272"/>
    </location>
</feature>
<evidence type="ECO:0000256" key="4">
    <source>
        <dbReference type="ARBA" id="ARBA00022989"/>
    </source>
</evidence>
<dbReference type="AlphaFoldDB" id="A0A6L5YDS5"/>
<keyword evidence="4 7" id="KW-1133">Transmembrane helix</keyword>
<feature type="transmembrane region" description="Helical" evidence="7">
    <location>
        <begin position="64"/>
        <end position="83"/>
    </location>
</feature>
<keyword evidence="6" id="KW-0813">Transport</keyword>
<feature type="transmembrane region" description="Helical" evidence="7">
    <location>
        <begin position="223"/>
        <end position="246"/>
    </location>
</feature>
<feature type="transmembrane region" description="Helical" evidence="7">
    <location>
        <begin position="175"/>
        <end position="193"/>
    </location>
</feature>
<sequence length="276" mass="29198">MLSELLQMLSYPFVINALIVGCLVSLCASLLGTSLVLKRYSMIGDGLAHVAFAALALAKALDLAPLSLAIPACIVAAFLLLQIKSSSRIRGDSATAVLCSGALAVGVAAVSLSTGMNVDVCNYMFGSILAMSRSDVILSSALSAAVLLLYVLFYNRIFAVTFDETFAQAAGIRTGRYNMIIALLTSVTVVLGMRMMGTLLISSLIVFPSLTAMRICRRFRSTVLLSAAISVGCFFTGMFLSYLYSIPTGSCIVIVNMALFAAAVAGSHFHGFRRPQ</sequence>
<evidence type="ECO:0000256" key="2">
    <source>
        <dbReference type="ARBA" id="ARBA00008034"/>
    </source>
</evidence>
<name>A0A6L5YDS5_9BACT</name>
<dbReference type="GO" id="GO:0043190">
    <property type="term" value="C:ATP-binding cassette (ABC) transporter complex"/>
    <property type="evidence" value="ECO:0007669"/>
    <property type="project" value="InterPro"/>
</dbReference>
<dbReference type="RefSeq" id="WP_154528848.1">
    <property type="nucleotide sequence ID" value="NZ_JAXDZJ010000025.1"/>
</dbReference>
<comment type="caution">
    <text evidence="8">The sequence shown here is derived from an EMBL/GenBank/DDBJ whole genome shotgun (WGS) entry which is preliminary data.</text>
</comment>
<evidence type="ECO:0000256" key="6">
    <source>
        <dbReference type="RuleBase" id="RU003943"/>
    </source>
</evidence>
<comment type="similarity">
    <text evidence="2 6">Belongs to the ABC-3 integral membrane protein family.</text>
</comment>
<proteinExistence type="inferred from homology"/>
<protein>
    <submittedName>
        <fullName evidence="8">Metal ABC transporter permease</fullName>
    </submittedName>
</protein>
<dbReference type="InterPro" id="IPR037294">
    <property type="entry name" value="ABC_BtuC-like"/>
</dbReference>
<dbReference type="GO" id="GO:0055085">
    <property type="term" value="P:transmembrane transport"/>
    <property type="evidence" value="ECO:0007669"/>
    <property type="project" value="InterPro"/>
</dbReference>
<dbReference type="GO" id="GO:0010043">
    <property type="term" value="P:response to zinc ion"/>
    <property type="evidence" value="ECO:0007669"/>
    <property type="project" value="TreeGrafter"/>
</dbReference>
<dbReference type="Pfam" id="PF00950">
    <property type="entry name" value="ABC-3"/>
    <property type="match status" value="1"/>
</dbReference>
<evidence type="ECO:0000256" key="7">
    <source>
        <dbReference type="SAM" id="Phobius"/>
    </source>
</evidence>
<feature type="transmembrane region" description="Helical" evidence="7">
    <location>
        <begin position="12"/>
        <end position="33"/>
    </location>
</feature>
<feature type="transmembrane region" description="Helical" evidence="7">
    <location>
        <begin position="136"/>
        <end position="154"/>
    </location>
</feature>
<dbReference type="InterPro" id="IPR001626">
    <property type="entry name" value="ABC_TroCD"/>
</dbReference>
<dbReference type="SUPFAM" id="SSF81345">
    <property type="entry name" value="ABC transporter involved in vitamin B12 uptake, BtuC"/>
    <property type="match status" value="1"/>
</dbReference>
<gene>
    <name evidence="8" type="ORF">FYJ74_06895</name>
</gene>
<keyword evidence="3 6" id="KW-0812">Transmembrane</keyword>
<evidence type="ECO:0000256" key="3">
    <source>
        <dbReference type="ARBA" id="ARBA00022692"/>
    </source>
</evidence>
<comment type="subcellular location">
    <subcellularLocation>
        <location evidence="6">Cell membrane</location>
        <topology evidence="6">Multi-pass membrane protein</topology>
    </subcellularLocation>
    <subcellularLocation>
        <location evidence="1">Membrane</location>
        <topology evidence="1">Multi-pass membrane protein</topology>
    </subcellularLocation>
</comment>
<feature type="transmembrane region" description="Helical" evidence="7">
    <location>
        <begin position="95"/>
        <end position="116"/>
    </location>
</feature>
<evidence type="ECO:0000256" key="1">
    <source>
        <dbReference type="ARBA" id="ARBA00004141"/>
    </source>
</evidence>
<dbReference type="Proteomes" id="UP000473699">
    <property type="component" value="Unassembled WGS sequence"/>
</dbReference>
<reference evidence="8 9" key="1">
    <citation type="submission" date="2019-08" db="EMBL/GenBank/DDBJ databases">
        <title>In-depth cultivation of the pig gut microbiome towards novel bacterial diversity and tailored functional studies.</title>
        <authorList>
            <person name="Wylensek D."/>
            <person name="Hitch T.C.A."/>
            <person name="Clavel T."/>
        </authorList>
    </citation>
    <scope>NUCLEOTIDE SEQUENCE [LARGE SCALE GENOMIC DNA]</scope>
    <source>
        <strain evidence="8 9">SM-530-WT-4B</strain>
    </source>
</reference>
<dbReference type="PANTHER" id="PTHR30477">
    <property type="entry name" value="ABC-TRANSPORTER METAL-BINDING PROTEIN"/>
    <property type="match status" value="1"/>
</dbReference>
<dbReference type="Gene3D" id="1.10.3470.10">
    <property type="entry name" value="ABC transporter involved in vitamin B12 uptake, BtuC"/>
    <property type="match status" value="1"/>
</dbReference>
<dbReference type="PANTHER" id="PTHR30477:SF0">
    <property type="entry name" value="METAL TRANSPORT SYSTEM MEMBRANE PROTEIN TM_0125-RELATED"/>
    <property type="match status" value="1"/>
</dbReference>
<keyword evidence="5 7" id="KW-0472">Membrane</keyword>